<reference evidence="1 2" key="1">
    <citation type="submission" date="2021-06" db="EMBL/GenBank/DDBJ databases">
        <authorList>
            <person name="Kallberg Y."/>
            <person name="Tangrot J."/>
            <person name="Rosling A."/>
        </authorList>
    </citation>
    <scope>NUCLEOTIDE SEQUENCE [LARGE SCALE GENOMIC DNA]</scope>
    <source>
        <strain evidence="1 2">120-4 pot B 10/14</strain>
    </source>
</reference>
<accession>A0ABN7UBC6</accession>
<dbReference type="Proteomes" id="UP000789901">
    <property type="component" value="Unassembled WGS sequence"/>
</dbReference>
<evidence type="ECO:0000313" key="2">
    <source>
        <dbReference type="Proteomes" id="UP000789901"/>
    </source>
</evidence>
<evidence type="ECO:0000313" key="1">
    <source>
        <dbReference type="EMBL" id="CAG8555176.1"/>
    </source>
</evidence>
<sequence>TKKVNSNEISHMIKNIKEKIKGADAKSIANTPDISSTKTFEQSQEKIIKIQKDVLLFGFKTRAKGILDLNTTIKFINTILSNWCDYAIRKKIIAIKLNDPNYYPTNPILLPYKPKSVNETHKLFDSIPITNNISISKPSNKVCEKSSYNNIAKKSKISLLQLSSSILIQNQSNNSKQYSNTTKTKKEIPKSLFLYLQNILSKMNLKLILLSFIYKKI</sequence>
<organism evidence="1 2">
    <name type="scientific">Gigaspora margarita</name>
    <dbReference type="NCBI Taxonomy" id="4874"/>
    <lineage>
        <taxon>Eukaryota</taxon>
        <taxon>Fungi</taxon>
        <taxon>Fungi incertae sedis</taxon>
        <taxon>Mucoromycota</taxon>
        <taxon>Glomeromycotina</taxon>
        <taxon>Glomeromycetes</taxon>
        <taxon>Diversisporales</taxon>
        <taxon>Gigasporaceae</taxon>
        <taxon>Gigaspora</taxon>
    </lineage>
</organism>
<proteinExistence type="predicted"/>
<name>A0ABN7UBC6_GIGMA</name>
<comment type="caution">
    <text evidence="1">The sequence shown here is derived from an EMBL/GenBank/DDBJ whole genome shotgun (WGS) entry which is preliminary data.</text>
</comment>
<feature type="non-terminal residue" evidence="1">
    <location>
        <position position="1"/>
    </location>
</feature>
<gene>
    <name evidence="1" type="ORF">GMARGA_LOCUS4748</name>
</gene>
<dbReference type="EMBL" id="CAJVQB010001904">
    <property type="protein sequence ID" value="CAG8555176.1"/>
    <property type="molecule type" value="Genomic_DNA"/>
</dbReference>
<keyword evidence="2" id="KW-1185">Reference proteome</keyword>
<protein>
    <submittedName>
        <fullName evidence="1">10852_t:CDS:1</fullName>
    </submittedName>
</protein>